<gene>
    <name evidence="7" type="ORF">VB776_07530</name>
</gene>
<dbReference type="InterPro" id="IPR008929">
    <property type="entry name" value="Chondroitin_lyas"/>
</dbReference>
<dbReference type="Pfam" id="PF05426">
    <property type="entry name" value="Alginate_lyase"/>
    <property type="match status" value="1"/>
</dbReference>
<feature type="region of interest" description="Disordered" evidence="3">
    <location>
        <begin position="250"/>
        <end position="269"/>
    </location>
</feature>
<dbReference type="InterPro" id="IPR008397">
    <property type="entry name" value="Alginate_lyase_dom"/>
</dbReference>
<accession>A0ABU5S2X7</accession>
<dbReference type="EMBL" id="JAYGIL010000007">
    <property type="protein sequence ID" value="MEA5402759.1"/>
    <property type="molecule type" value="Genomic_DNA"/>
</dbReference>
<dbReference type="InterPro" id="IPR001956">
    <property type="entry name" value="CBM3"/>
</dbReference>
<dbReference type="RefSeq" id="WP_323327620.1">
    <property type="nucleotide sequence ID" value="NZ_JAYGIL010000007.1"/>
</dbReference>
<name>A0ABU5S2X7_9BACT</name>
<dbReference type="InterPro" id="IPR005084">
    <property type="entry name" value="CBM6"/>
</dbReference>
<feature type="domain" description="CBM3" evidence="5">
    <location>
        <begin position="1571"/>
        <end position="1723"/>
    </location>
</feature>
<dbReference type="SUPFAM" id="SSF48230">
    <property type="entry name" value="Chondroitin AC/alginate lyase"/>
    <property type="match status" value="1"/>
</dbReference>
<evidence type="ECO:0000259" key="5">
    <source>
        <dbReference type="PROSITE" id="PS51172"/>
    </source>
</evidence>
<dbReference type="SUPFAM" id="SSF49785">
    <property type="entry name" value="Galactose-binding domain-like"/>
    <property type="match status" value="1"/>
</dbReference>
<evidence type="ECO:0000259" key="6">
    <source>
        <dbReference type="PROSITE" id="PS51175"/>
    </source>
</evidence>
<feature type="domain" description="CBM3" evidence="5">
    <location>
        <begin position="1416"/>
        <end position="1568"/>
    </location>
</feature>
<evidence type="ECO:0000256" key="3">
    <source>
        <dbReference type="SAM" id="MobiDB-lite"/>
    </source>
</evidence>
<feature type="chain" id="PRO_5047102089" evidence="4">
    <location>
        <begin position="26"/>
        <end position="1822"/>
    </location>
</feature>
<keyword evidence="1 4" id="KW-0732">Signal</keyword>
<dbReference type="Gene3D" id="2.60.120.260">
    <property type="entry name" value="Galactose-binding domain-like"/>
    <property type="match status" value="1"/>
</dbReference>
<sequence>MKVFYRLLRVLLLCTCLSFCGYTQGINPLVHPGLSHKKSDLDRMKNMVQAGLDPWKTSFQNFSANQYANYNYTVRGNASITTLVENNATVGYNYELFKYDALAAYYNSLMWYITGDERHAKKSIEIFNAWSNLTRIVSNGTKALDAGRVIWKMLEGAEIIKNTYTGWNQTDIDKFKAMLVYPGYSTTVEPTAAINSQDATFYWYMYNGDYGRHGNQGIFAMRGIMAMGVFLDNRVMYERALKYLKGEPHRSEDLPYPSGPTITTTSPSNTSNEYYNEFSLVSPYIQNTITDYGYNELIQNYIWENGQCQESSRDQGHAVSGVSNILTMCEMAWNQGEDLYSFLDNRPLLGLEFGMRYNASLNYSFPDQTSPWEPTVESGEFIRRKDRSGRWESLKVNPWNAGNLTDLTRGESFKSNSSPIHEMALGHYRDRVGLSAEKYKWTKRAFDISLQEYGYEGQGFQVDHPGWGGLTFRRPNLCAGDPCQFVDGKPSFIMNNFPGVLEAENFDYFVGDGQNKSYYDLSSTNTGGQYRNSEPVDIANNNEGGYRLTSLEDGEWLNYTVNIPNTGRYQLDLRYAALLAGGKIKIEFNGIDKTGEVTIPLGESTGSQDWKTLTLSPSFTLNAGVQSMRVKILGTSSTFEINSFSLSYLGALPAQTINFPSMAVKTVGNSDFSPNATTSSGLAVTYTSSNTAVATIVNNQVHIVGAGTTLITASQSGNDDYSAATNVSKTLAVTNIAAGDYVSTGTMNWNGGTWNIANGNGGYSGTTTNVPTATTNVHILSGHTVTLATTAGLCKNLTVYAGATLTESIALTVSNILIMNGTMTHSAAITTNSDVVIGGTWTASNNLTSSKNIIINTGGTYKGTTTAGGSVVSLTFNGDVLQVDGTLGSTITKTTGESIRLYTGGTGTKTITGTGKVNIARFQPVNNAPAQQIVFDIDVNFGNNTTATSGVNTFSLLSGSAAKTLTINAGKTVSLTHANASFHSPTNATETNTNTALALGGTGNFGDMTYNIYGTLDASLSSFVLYSNTNANSPTPTQTLTVNVKNGGTLKLGANVRMAKNITTQSIKVNVEDGGIIDGSTVALNLTTVPISANGHTSNGTGSLWFTLAPNATYKQLASSNVATPLWIEPSNTSYNPIAITPTTGTVFAVALQKGNVPTGLLVPSKAINLTWTITPTVASPTNLQFTYNDDQGNVDFTPSADIQLMNYNSGTSAWETITPFVSPITVSASSKNVSFTGVNKFGAFTLSNDFILPQNITFNTLANKTIGDTDFDAGATSSSGLLVSYNSSDTLVAKIVANKIHVVGAGTTTITASQAGNNLYSVANSVSQSLTVSKLSQSITFNTLANKTIGDTDFDPGATTNSGLLVSYSSSDTLVAKIVANKIHIVGAGVTTITASQAGSNSYNLAPDVSQTLTVISVLKVKYQDGDNNLSNNQIKPNLTIINEGSVAVPYSELTVRYWFTAENFKGINTWIDYAQLGNSKVKMKYIALPNPRTGAFGYIEYSFETSAGNLLANSNSGVIQSRFANTDWSNLSESDDYSRISASTYTLNNHITLYRNGQLIYGLEPTVVPSDLKIKVYTQSKSSANTNTISTYLKINNEGNIPVNYTDLKVRYWFTKEGTAALNYYLDYALLGNSNIQGQFTTLSPVKEGADNYLEILVKPSVGILYPSSSTGNIQYRIAKTDWSSFNQANDYSYLSNTEMILNEKLSVYYQGQLIAGTEPSVIPNARIAATIEEPSLMLEASMIGNPITDDKGTVEIRGTQGFVTTISLINMSGSEVLSQTLEHPNNNERFTFTTDKLSNGIYLLRITSGNNVCVLKVLK</sequence>
<feature type="signal peptide" evidence="4">
    <location>
        <begin position="1"/>
        <end position="25"/>
    </location>
</feature>
<dbReference type="InterPro" id="IPR008979">
    <property type="entry name" value="Galactose-bd-like_sf"/>
</dbReference>
<dbReference type="PROSITE" id="PS51172">
    <property type="entry name" value="CBM3"/>
    <property type="match status" value="2"/>
</dbReference>
<dbReference type="CDD" id="cd04080">
    <property type="entry name" value="CBM6_cellulase-like"/>
    <property type="match status" value="1"/>
</dbReference>
<evidence type="ECO:0000313" key="8">
    <source>
        <dbReference type="Proteomes" id="UP001303899"/>
    </source>
</evidence>
<dbReference type="NCBIfam" id="TIGR04183">
    <property type="entry name" value="Por_Secre_tail"/>
    <property type="match status" value="1"/>
</dbReference>
<dbReference type="SUPFAM" id="SSF49384">
    <property type="entry name" value="Carbohydrate-binding domain"/>
    <property type="match status" value="2"/>
</dbReference>
<reference evidence="7 8" key="1">
    <citation type="submission" date="2023-12" db="EMBL/GenBank/DDBJ databases">
        <title>Novel species of the genus Arcicella isolated from rivers.</title>
        <authorList>
            <person name="Lu H."/>
        </authorList>
    </citation>
    <scope>NUCLEOTIDE SEQUENCE [LARGE SCALE GENOMIC DNA]</scope>
    <source>
        <strain evidence="7 8">DC2W</strain>
    </source>
</reference>
<organism evidence="7 8">
    <name type="scientific">Arcicella gelida</name>
    <dbReference type="NCBI Taxonomy" id="2984195"/>
    <lineage>
        <taxon>Bacteria</taxon>
        <taxon>Pseudomonadati</taxon>
        <taxon>Bacteroidota</taxon>
        <taxon>Cytophagia</taxon>
        <taxon>Cytophagales</taxon>
        <taxon>Flectobacillaceae</taxon>
        <taxon>Arcicella</taxon>
    </lineage>
</organism>
<dbReference type="Pfam" id="PF00942">
    <property type="entry name" value="CBM_3"/>
    <property type="match status" value="2"/>
</dbReference>
<protein>
    <submittedName>
        <fullName evidence="7">Cellulose binding domain-containing protein</fullName>
    </submittedName>
</protein>
<evidence type="ECO:0000256" key="2">
    <source>
        <dbReference type="ARBA" id="ARBA00023239"/>
    </source>
</evidence>
<evidence type="ECO:0000256" key="4">
    <source>
        <dbReference type="SAM" id="SignalP"/>
    </source>
</evidence>
<dbReference type="Pfam" id="PF18099">
    <property type="entry name" value="CBM_35_2"/>
    <property type="match status" value="1"/>
</dbReference>
<dbReference type="Gene3D" id="2.60.40.1080">
    <property type="match status" value="1"/>
</dbReference>
<feature type="compositionally biased region" description="Low complexity" evidence="3">
    <location>
        <begin position="255"/>
        <end position="269"/>
    </location>
</feature>
<dbReference type="Gene3D" id="1.50.10.100">
    <property type="entry name" value="Chondroitin AC/alginate lyase"/>
    <property type="match status" value="1"/>
</dbReference>
<keyword evidence="2" id="KW-0456">Lyase</keyword>
<dbReference type="SMART" id="SM00606">
    <property type="entry name" value="CBD_IV"/>
    <property type="match status" value="1"/>
</dbReference>
<dbReference type="InterPro" id="IPR026444">
    <property type="entry name" value="Secre_tail"/>
</dbReference>
<dbReference type="PROSITE" id="PS51175">
    <property type="entry name" value="CBM6"/>
    <property type="match status" value="1"/>
</dbReference>
<dbReference type="InterPro" id="IPR036966">
    <property type="entry name" value="CBM3_sf"/>
</dbReference>
<comment type="caution">
    <text evidence="7">The sequence shown here is derived from an EMBL/GenBank/DDBJ whole genome shotgun (WGS) entry which is preliminary data.</text>
</comment>
<dbReference type="Pfam" id="PF18962">
    <property type="entry name" value="Por_Secre_tail"/>
    <property type="match status" value="1"/>
</dbReference>
<dbReference type="InterPro" id="IPR008965">
    <property type="entry name" value="CBM2/CBM3_carb-bd_dom_sf"/>
</dbReference>
<feature type="domain" description="CBM6" evidence="6">
    <location>
        <begin position="517"/>
        <end position="647"/>
    </location>
</feature>
<dbReference type="Proteomes" id="UP001303899">
    <property type="component" value="Unassembled WGS sequence"/>
</dbReference>
<dbReference type="SMART" id="SM01067">
    <property type="entry name" value="CBM_3"/>
    <property type="match status" value="2"/>
</dbReference>
<dbReference type="InterPro" id="IPR041342">
    <property type="entry name" value="CBM35"/>
</dbReference>
<dbReference type="InterPro" id="IPR006584">
    <property type="entry name" value="Cellulose-bd_IV"/>
</dbReference>
<proteinExistence type="predicted"/>
<evidence type="ECO:0000256" key="1">
    <source>
        <dbReference type="ARBA" id="ARBA00022729"/>
    </source>
</evidence>
<dbReference type="Gene3D" id="2.60.40.710">
    <property type="entry name" value="Endoglucanase-like"/>
    <property type="match status" value="2"/>
</dbReference>
<evidence type="ECO:0000313" key="7">
    <source>
        <dbReference type="EMBL" id="MEA5402759.1"/>
    </source>
</evidence>
<keyword evidence="8" id="KW-1185">Reference proteome</keyword>